<organism evidence="2">
    <name type="scientific">human gut metagenome</name>
    <dbReference type="NCBI Taxonomy" id="408170"/>
    <lineage>
        <taxon>unclassified sequences</taxon>
        <taxon>metagenomes</taxon>
        <taxon>organismal metagenomes</taxon>
    </lineage>
</organism>
<evidence type="ECO:0000256" key="1">
    <source>
        <dbReference type="SAM" id="MobiDB-lite"/>
    </source>
</evidence>
<dbReference type="InterPro" id="IPR015424">
    <property type="entry name" value="PyrdxlP-dep_Trfase"/>
</dbReference>
<dbReference type="EMBL" id="AJWY01009246">
    <property type="protein sequence ID" value="EKC58935.1"/>
    <property type="molecule type" value="Genomic_DNA"/>
</dbReference>
<name>K1SYQ8_9ZZZZ</name>
<keyword evidence="2" id="KW-0456">Lyase</keyword>
<dbReference type="SUPFAM" id="SSF53383">
    <property type="entry name" value="PLP-dependent transferases"/>
    <property type="match status" value="1"/>
</dbReference>
<proteinExistence type="predicted"/>
<dbReference type="PANTHER" id="PTHR32325:SF4">
    <property type="entry name" value="TRYPTOPHANASE"/>
    <property type="match status" value="1"/>
</dbReference>
<dbReference type="InterPro" id="IPR015421">
    <property type="entry name" value="PyrdxlP-dep_Trfase_major"/>
</dbReference>
<feature type="region of interest" description="Disordered" evidence="1">
    <location>
        <begin position="51"/>
        <end position="84"/>
    </location>
</feature>
<dbReference type="Gene3D" id="3.90.1150.10">
    <property type="entry name" value="Aspartate Aminotransferase, domain 1"/>
    <property type="match status" value="1"/>
</dbReference>
<accession>K1SYQ8</accession>
<gene>
    <name evidence="2" type="ORF">LEA_13623</name>
</gene>
<reference evidence="2" key="1">
    <citation type="journal article" date="2013" name="Environ. Microbiol.">
        <title>Microbiota from the distal guts of lean and obese adolescents exhibit partial functional redundancy besides clear differences in community structure.</title>
        <authorList>
            <person name="Ferrer M."/>
            <person name="Ruiz A."/>
            <person name="Lanza F."/>
            <person name="Haange S.B."/>
            <person name="Oberbach A."/>
            <person name="Till H."/>
            <person name="Bargiela R."/>
            <person name="Campoy C."/>
            <person name="Segura M.T."/>
            <person name="Richter M."/>
            <person name="von Bergen M."/>
            <person name="Seifert J."/>
            <person name="Suarez A."/>
        </authorList>
    </citation>
    <scope>NUCLEOTIDE SEQUENCE</scope>
</reference>
<sequence>MKLPYCEPYKIKMTEAIRTSTREEREAWIREAHYNLFKLRADQVTIDLLTDSGTGSMSDASGRDDDRDESYAGADLLLPAERRS</sequence>
<dbReference type="InterPro" id="IPR015422">
    <property type="entry name" value="PyrdxlP-dep_Trfase_small"/>
</dbReference>
<protein>
    <submittedName>
        <fullName evidence="2">Tyrosine phenol-lyase</fullName>
    </submittedName>
</protein>
<comment type="caution">
    <text evidence="2">The sequence shown here is derived from an EMBL/GenBank/DDBJ whole genome shotgun (WGS) entry which is preliminary data.</text>
</comment>
<evidence type="ECO:0000313" key="2">
    <source>
        <dbReference type="EMBL" id="EKC58935.1"/>
    </source>
</evidence>
<dbReference type="Gene3D" id="3.40.640.10">
    <property type="entry name" value="Type I PLP-dependent aspartate aminotransferase-like (Major domain)"/>
    <property type="match status" value="1"/>
</dbReference>
<dbReference type="PANTHER" id="PTHR32325">
    <property type="entry name" value="BETA-ELIMINATING LYASE-LIKE PROTEIN-RELATED"/>
    <property type="match status" value="1"/>
</dbReference>
<dbReference type="GO" id="GO:0016829">
    <property type="term" value="F:lyase activity"/>
    <property type="evidence" value="ECO:0007669"/>
    <property type="project" value="UniProtKB-KW"/>
</dbReference>
<feature type="non-terminal residue" evidence="2">
    <location>
        <position position="84"/>
    </location>
</feature>
<dbReference type="AlphaFoldDB" id="K1SYQ8"/>